<dbReference type="PANTHER" id="PTHR10671:SF51">
    <property type="entry name" value="CLC-LIKE PROTEIN"/>
    <property type="match status" value="1"/>
</dbReference>
<dbReference type="GO" id="GO:0005886">
    <property type="term" value="C:plasma membrane"/>
    <property type="evidence" value="ECO:0007669"/>
    <property type="project" value="TreeGrafter"/>
</dbReference>
<evidence type="ECO:0000256" key="1">
    <source>
        <dbReference type="ARBA" id="ARBA00004141"/>
    </source>
</evidence>
<keyword evidence="6" id="KW-1185">Reference proteome</keyword>
<organism evidence="6 7">
    <name type="scientific">Romanomermis culicivorax</name>
    <name type="common">Nematode worm</name>
    <dbReference type="NCBI Taxonomy" id="13658"/>
    <lineage>
        <taxon>Eukaryota</taxon>
        <taxon>Metazoa</taxon>
        <taxon>Ecdysozoa</taxon>
        <taxon>Nematoda</taxon>
        <taxon>Enoplea</taxon>
        <taxon>Dorylaimia</taxon>
        <taxon>Mermithida</taxon>
        <taxon>Mermithoidea</taxon>
        <taxon>Mermithidae</taxon>
        <taxon>Romanomermis</taxon>
    </lineage>
</organism>
<evidence type="ECO:0000256" key="5">
    <source>
        <dbReference type="SAM" id="Phobius"/>
    </source>
</evidence>
<reference evidence="7" key="1">
    <citation type="submission" date="2022-11" db="UniProtKB">
        <authorList>
            <consortium name="WormBaseParasite"/>
        </authorList>
    </citation>
    <scope>IDENTIFICATION</scope>
</reference>
<keyword evidence="4 5" id="KW-0472">Membrane</keyword>
<dbReference type="InterPro" id="IPR010761">
    <property type="entry name" value="Clc_prot-like"/>
</dbReference>
<feature type="transmembrane region" description="Helical" evidence="5">
    <location>
        <begin position="180"/>
        <end position="207"/>
    </location>
</feature>
<protein>
    <submittedName>
        <fullName evidence="7">Uncharacterized protein</fullName>
    </submittedName>
</protein>
<evidence type="ECO:0000256" key="3">
    <source>
        <dbReference type="ARBA" id="ARBA00022989"/>
    </source>
</evidence>
<dbReference type="AlphaFoldDB" id="A0A915JQP0"/>
<dbReference type="Gene3D" id="1.20.140.150">
    <property type="match status" value="1"/>
</dbReference>
<keyword evidence="3 5" id="KW-1133">Transmembrane helix</keyword>
<dbReference type="Proteomes" id="UP000887565">
    <property type="component" value="Unplaced"/>
</dbReference>
<feature type="transmembrane region" description="Helical" evidence="5">
    <location>
        <begin position="366"/>
        <end position="384"/>
    </location>
</feature>
<keyword evidence="2 5" id="KW-0812">Transmembrane</keyword>
<proteinExistence type="predicted"/>
<feature type="transmembrane region" description="Helical" evidence="5">
    <location>
        <begin position="131"/>
        <end position="160"/>
    </location>
</feature>
<evidence type="ECO:0000256" key="2">
    <source>
        <dbReference type="ARBA" id="ARBA00022692"/>
    </source>
</evidence>
<evidence type="ECO:0000313" key="7">
    <source>
        <dbReference type="WBParaSite" id="nRc.2.0.1.t28579-RA"/>
    </source>
</evidence>
<evidence type="ECO:0000256" key="4">
    <source>
        <dbReference type="ARBA" id="ARBA00023136"/>
    </source>
</evidence>
<feature type="transmembrane region" description="Helical" evidence="5">
    <location>
        <begin position="12"/>
        <end position="37"/>
    </location>
</feature>
<evidence type="ECO:0000313" key="6">
    <source>
        <dbReference type="Proteomes" id="UP000887565"/>
    </source>
</evidence>
<dbReference type="PANTHER" id="PTHR10671">
    <property type="entry name" value="EPITHELIAL MEMBRANE PROTEIN-RELATED"/>
    <property type="match status" value="1"/>
</dbReference>
<accession>A0A915JQP0</accession>
<comment type="subcellular location">
    <subcellularLocation>
        <location evidence="1">Membrane</location>
        <topology evidence="1">Multi-pass membrane protein</topology>
    </subcellularLocation>
</comment>
<dbReference type="InterPro" id="IPR050579">
    <property type="entry name" value="PMP-22/EMP/MP20-like"/>
</dbReference>
<feature type="transmembrane region" description="Helical" evidence="5">
    <location>
        <begin position="104"/>
        <end position="124"/>
    </location>
</feature>
<dbReference type="WBParaSite" id="nRc.2.0.1.t28579-RA">
    <property type="protein sequence ID" value="nRc.2.0.1.t28579-RA"/>
    <property type="gene ID" value="nRc.2.0.1.g28579"/>
</dbReference>
<sequence>MANNQTRLCMHAFCVICLLIGIGLTIASIFTSGWMIAWNRSYGEVVEHGLIRNCERFLRPMAVRPAGEFLCFWKFDRMIPNTVDDPYYPRQQQEHYFYSWQEQVVIFLSLSCVTALIACILICASHAFVQWHFAIVTAVLTFFTALFSLTGILLFARWSYESDYRFYIFITMNVEQLYGYSFYIAIAACCLFVLALLITGACVLMALKERRLYGNGNGNGYGGGGAQQWRPSANGRQAPIKSIVTDPYGFSGGGGMGGLGGEPEKIRPVSPTGGSSPGAVGVGGRQPQLTVTTVNYTTKQEDYPSYVRVNGFNRITPYLARYTIEKLSQMRSILVSGHVAQHQSVGYCTDQKLILIRYGNSRSPQFFAIIGIIILYRIIVHLFIGEFDGQNLDEKNKITVRSNKDECSNSCPEFRYPVSHSMASPSTMSNKKSTLMHEYFQNVMWQIFDLPFHM</sequence>
<dbReference type="Pfam" id="PF07062">
    <property type="entry name" value="Clc-like"/>
    <property type="match status" value="1"/>
</dbReference>
<name>A0A915JQP0_ROMCU</name>